<evidence type="ECO:0000313" key="2">
    <source>
        <dbReference type="Proteomes" id="UP001646157"/>
    </source>
</evidence>
<proteinExistence type="predicted"/>
<protein>
    <submittedName>
        <fullName evidence="1">Dehydrogenase</fullName>
    </submittedName>
</protein>
<dbReference type="EMBL" id="JAFBDZ010000001">
    <property type="protein sequence ID" value="MBM7584516.1"/>
    <property type="molecule type" value="Genomic_DNA"/>
</dbReference>
<sequence length="55" mass="6225">MEDAVRKCDKVFQVGFVRRYASNTNVLKSFIDSGDLREICYEKASNLRRLGNPGG</sequence>
<dbReference type="Gene3D" id="3.40.50.720">
    <property type="entry name" value="NAD(P)-binding Rossmann-like Domain"/>
    <property type="match status" value="1"/>
</dbReference>
<evidence type="ECO:0000313" key="1">
    <source>
        <dbReference type="EMBL" id="MBM7584516.1"/>
    </source>
</evidence>
<organism evidence="1 2">
    <name type="scientific">Rossellomorea pakistanensis</name>
    <dbReference type="NCBI Taxonomy" id="992288"/>
    <lineage>
        <taxon>Bacteria</taxon>
        <taxon>Bacillati</taxon>
        <taxon>Bacillota</taxon>
        <taxon>Bacilli</taxon>
        <taxon>Bacillales</taxon>
        <taxon>Bacillaceae</taxon>
        <taxon>Rossellomorea</taxon>
    </lineage>
</organism>
<name>A0ABS2NAB1_9BACI</name>
<comment type="caution">
    <text evidence="1">The sequence shown here is derived from an EMBL/GenBank/DDBJ whole genome shotgun (WGS) entry which is preliminary data.</text>
</comment>
<dbReference type="Proteomes" id="UP001646157">
    <property type="component" value="Unassembled WGS sequence"/>
</dbReference>
<keyword evidence="2" id="KW-1185">Reference proteome</keyword>
<gene>
    <name evidence="1" type="ORF">JOC86_001053</name>
</gene>
<reference evidence="1 2" key="1">
    <citation type="submission" date="2021-01" db="EMBL/GenBank/DDBJ databases">
        <title>Genomic Encyclopedia of Type Strains, Phase IV (KMG-IV): sequencing the most valuable type-strain genomes for metagenomic binning, comparative biology and taxonomic classification.</title>
        <authorList>
            <person name="Goeker M."/>
        </authorList>
    </citation>
    <scope>NUCLEOTIDE SEQUENCE [LARGE SCALE GENOMIC DNA]</scope>
    <source>
        <strain evidence="1 2">DSM 24834</strain>
    </source>
</reference>
<accession>A0ABS2NAB1</accession>